<keyword evidence="1" id="KW-0547">Nucleotide-binding</keyword>
<dbReference type="GO" id="GO:0005524">
    <property type="term" value="F:ATP binding"/>
    <property type="evidence" value="ECO:0007669"/>
    <property type="project" value="UniProtKB-KW"/>
</dbReference>
<dbReference type="RefSeq" id="WP_110466359.1">
    <property type="nucleotide sequence ID" value="NZ_JAMOFZ010000019.1"/>
</dbReference>
<dbReference type="AlphaFoldDB" id="A0A318SR77"/>
<feature type="domain" description="Aminoglycoside phosphotransferase" evidence="4">
    <location>
        <begin position="61"/>
        <end position="290"/>
    </location>
</feature>
<dbReference type="InterPro" id="IPR011009">
    <property type="entry name" value="Kinase-like_dom_sf"/>
</dbReference>
<evidence type="ECO:0000313" key="5">
    <source>
        <dbReference type="EMBL" id="PYE75090.1"/>
    </source>
</evidence>
<evidence type="ECO:0000259" key="4">
    <source>
        <dbReference type="Pfam" id="PF01636"/>
    </source>
</evidence>
<evidence type="ECO:0000256" key="2">
    <source>
        <dbReference type="ARBA" id="ARBA00022840"/>
    </source>
</evidence>
<feature type="region of interest" description="Disordered" evidence="3">
    <location>
        <begin position="1"/>
        <end position="34"/>
    </location>
</feature>
<dbReference type="SUPFAM" id="SSF56112">
    <property type="entry name" value="Protein kinase-like (PK-like)"/>
    <property type="match status" value="1"/>
</dbReference>
<gene>
    <name evidence="5" type="ORF">DFQ15_12043</name>
</gene>
<keyword evidence="6" id="KW-1185">Reference proteome</keyword>
<sequence length="382" mass="41657">MTPSASPAAGLPIPGAHAGPATSSSPADTGPVAWADPARGAAFAGWLAAQSQAHGVRPETLRAASADASFRRYFRLDASGVRGGTAIVMDAPPALEDSRPFVHVAGLLDAAGVRVPRILDWDAAQGFMLLEDLGRRTVLETIDPADAAGALPCYLRAIEALVAWQSASRPGELPAYDAPLLHRELQLFPDWYLSRHRGVAIEGDLADTLTSTFDTLVAHNLRAAPVYVHRDFMPRNLMVDDADPTGPLGVLDFQDAVYGPITYDIASLTRDAFLSWEEDMVLEVTVRYWEHARKAGLPVDPDFGDFYRAVEWMGLQRHLKVAGIFARITLRDGKPKYLADTPRFIAYIRATAGRYRELLPLLRLVDKVEKIETSTGFAFGRV</sequence>
<dbReference type="Proteomes" id="UP000247540">
    <property type="component" value="Unassembled WGS sequence"/>
</dbReference>
<comment type="caution">
    <text evidence="5">The sequence shown here is derived from an EMBL/GenBank/DDBJ whole genome shotgun (WGS) entry which is preliminary data.</text>
</comment>
<dbReference type="OrthoDB" id="9809275at2"/>
<protein>
    <recommendedName>
        <fullName evidence="4">Aminoglycoside phosphotransferase domain-containing protein</fullName>
    </recommendedName>
</protein>
<dbReference type="PANTHER" id="PTHR33540:SF1">
    <property type="entry name" value="N-ACETYLMURAMATE_N-ACETYLGLUCOSAMINE KINASE"/>
    <property type="match status" value="1"/>
</dbReference>
<dbReference type="PANTHER" id="PTHR33540">
    <property type="entry name" value="TRNA THREONYLCARBAMOYLADENOSINE BIOSYNTHESIS PROTEIN TSAE"/>
    <property type="match status" value="1"/>
</dbReference>
<evidence type="ECO:0000256" key="3">
    <source>
        <dbReference type="SAM" id="MobiDB-lite"/>
    </source>
</evidence>
<keyword evidence="2" id="KW-0067">ATP-binding</keyword>
<dbReference type="EMBL" id="QJTC01000020">
    <property type="protein sequence ID" value="PYE75090.1"/>
    <property type="molecule type" value="Genomic_DNA"/>
</dbReference>
<evidence type="ECO:0000256" key="1">
    <source>
        <dbReference type="ARBA" id="ARBA00022741"/>
    </source>
</evidence>
<evidence type="ECO:0000313" key="6">
    <source>
        <dbReference type="Proteomes" id="UP000247540"/>
    </source>
</evidence>
<accession>A0A318SR77</accession>
<dbReference type="Gene3D" id="3.90.1200.10">
    <property type="match status" value="1"/>
</dbReference>
<proteinExistence type="predicted"/>
<dbReference type="Gene3D" id="3.30.200.20">
    <property type="entry name" value="Phosphorylase Kinase, domain 1"/>
    <property type="match status" value="1"/>
</dbReference>
<name>A0A318SR77_9BURK</name>
<reference evidence="5 6" key="1">
    <citation type="submission" date="2018-06" db="EMBL/GenBank/DDBJ databases">
        <title>Genomic Encyclopedia of Type Strains, Phase III (KMG-III): the genomes of soil and plant-associated and newly described type strains.</title>
        <authorList>
            <person name="Whitman W."/>
        </authorList>
    </citation>
    <scope>NUCLEOTIDE SEQUENCE [LARGE SCALE GENOMIC DNA]</scope>
    <source>
        <strain evidence="5 6">CECT 7646</strain>
    </source>
</reference>
<organism evidence="5 6">
    <name type="scientific">Xylophilus ampelinus</name>
    <dbReference type="NCBI Taxonomy" id="54067"/>
    <lineage>
        <taxon>Bacteria</taxon>
        <taxon>Pseudomonadati</taxon>
        <taxon>Pseudomonadota</taxon>
        <taxon>Betaproteobacteria</taxon>
        <taxon>Burkholderiales</taxon>
        <taxon>Xylophilus</taxon>
    </lineage>
</organism>
<dbReference type="Pfam" id="PF01636">
    <property type="entry name" value="APH"/>
    <property type="match status" value="1"/>
</dbReference>
<dbReference type="InterPro" id="IPR002575">
    <property type="entry name" value="Aminoglycoside_PTrfase"/>
</dbReference>